<dbReference type="RefSeq" id="WP_167155127.1">
    <property type="nucleotide sequence ID" value="NZ_JAANOW010000001.1"/>
</dbReference>
<keyword evidence="4" id="KW-1185">Reference proteome</keyword>
<dbReference type="InterPro" id="IPR049450">
    <property type="entry name" value="ACOT8-like_C"/>
</dbReference>
<evidence type="ECO:0000259" key="1">
    <source>
        <dbReference type="Pfam" id="PF13622"/>
    </source>
</evidence>
<dbReference type="Gene3D" id="2.40.160.210">
    <property type="entry name" value="Acyl-CoA thioesterase, double hotdog domain"/>
    <property type="match status" value="1"/>
</dbReference>
<feature type="domain" description="Acyl-CoA thioesterase-like C-terminal" evidence="2">
    <location>
        <begin position="151"/>
        <end position="264"/>
    </location>
</feature>
<organism evidence="3 4">
    <name type="scientific">Mycolicibacterium fluoranthenivorans</name>
    <dbReference type="NCBI Taxonomy" id="258505"/>
    <lineage>
        <taxon>Bacteria</taxon>
        <taxon>Bacillati</taxon>
        <taxon>Actinomycetota</taxon>
        <taxon>Actinomycetes</taxon>
        <taxon>Mycobacteriales</taxon>
        <taxon>Mycobacteriaceae</taxon>
        <taxon>Mycolicibacterium</taxon>
    </lineage>
</organism>
<reference evidence="3 4" key="1">
    <citation type="submission" date="2020-03" db="EMBL/GenBank/DDBJ databases">
        <title>Sequencing the genomes of 1000 actinobacteria strains.</title>
        <authorList>
            <person name="Klenk H.-P."/>
        </authorList>
    </citation>
    <scope>NUCLEOTIDE SEQUENCE [LARGE SCALE GENOMIC DNA]</scope>
    <source>
        <strain evidence="3 4">DSM 44556</strain>
    </source>
</reference>
<evidence type="ECO:0000313" key="4">
    <source>
        <dbReference type="Proteomes" id="UP000547444"/>
    </source>
</evidence>
<protein>
    <recommendedName>
        <fullName evidence="5">Thioesterase family protein</fullName>
    </recommendedName>
</protein>
<comment type="caution">
    <text evidence="3">The sequence shown here is derived from an EMBL/GenBank/DDBJ whole genome shotgun (WGS) entry which is preliminary data.</text>
</comment>
<evidence type="ECO:0008006" key="5">
    <source>
        <dbReference type="Google" id="ProtNLM"/>
    </source>
</evidence>
<evidence type="ECO:0000259" key="2">
    <source>
        <dbReference type="Pfam" id="PF20789"/>
    </source>
</evidence>
<dbReference type="SUPFAM" id="SSF54637">
    <property type="entry name" value="Thioesterase/thiol ester dehydrase-isomerase"/>
    <property type="match status" value="1"/>
</dbReference>
<dbReference type="InterPro" id="IPR049449">
    <property type="entry name" value="TesB_ACOT8-like_N"/>
</dbReference>
<sequence>MTDAYYELVDDADPAGERFRASDHVISTWGAEMQNAAPVSALLVRSLERCAPRADARLSRVVVDLLGPVPVAGPLWLRAEVKRAGTKIELVAAKMLAPGPDGTPRPVAEARAWRFQEHDTSGLVFTPTTPLVPRTATYPRPVNPDLGQTYIDTLDWHWVNDVLNSVPAECWVRSKVDLVKGEAASPLQRLFCVADIANGMGSRMDLTTWTFLNTDLTVHIHRVPDGDWFGIRAETSYGADGVGTSVGTLFDESGPIAAIQQAQLVRRRPGR</sequence>
<accession>A0A7X5TV95</accession>
<dbReference type="AlphaFoldDB" id="A0A7X5TV95"/>
<dbReference type="EMBL" id="JAANOW010000001">
    <property type="protein sequence ID" value="NIH93393.1"/>
    <property type="molecule type" value="Genomic_DNA"/>
</dbReference>
<dbReference type="InterPro" id="IPR042171">
    <property type="entry name" value="Acyl-CoA_hotdog"/>
</dbReference>
<name>A0A7X5TV95_9MYCO</name>
<dbReference type="Pfam" id="PF20789">
    <property type="entry name" value="4HBT_3C"/>
    <property type="match status" value="1"/>
</dbReference>
<dbReference type="InterPro" id="IPR029069">
    <property type="entry name" value="HotDog_dom_sf"/>
</dbReference>
<feature type="domain" description="Acyl-CoA thioesterase-like N-terminal HotDog" evidence="1">
    <location>
        <begin position="27"/>
        <end position="114"/>
    </location>
</feature>
<gene>
    <name evidence="3" type="ORF">FHU31_000349</name>
</gene>
<dbReference type="Pfam" id="PF13622">
    <property type="entry name" value="4HBT_3"/>
    <property type="match status" value="1"/>
</dbReference>
<dbReference type="Proteomes" id="UP000547444">
    <property type="component" value="Unassembled WGS sequence"/>
</dbReference>
<proteinExistence type="predicted"/>
<evidence type="ECO:0000313" key="3">
    <source>
        <dbReference type="EMBL" id="NIH93393.1"/>
    </source>
</evidence>